<evidence type="ECO:0000313" key="5">
    <source>
        <dbReference type="EMBL" id="KAF2010978.1"/>
    </source>
</evidence>
<feature type="non-terminal residue" evidence="5">
    <location>
        <position position="302"/>
    </location>
</feature>
<evidence type="ECO:0000313" key="6">
    <source>
        <dbReference type="Proteomes" id="UP000799778"/>
    </source>
</evidence>
<dbReference type="Gene3D" id="3.40.50.1820">
    <property type="entry name" value="alpha/beta hydrolase"/>
    <property type="match status" value="1"/>
</dbReference>
<accession>A0A6A5XDA4</accession>
<organism evidence="5 6">
    <name type="scientific">Aaosphaeria arxii CBS 175.79</name>
    <dbReference type="NCBI Taxonomy" id="1450172"/>
    <lineage>
        <taxon>Eukaryota</taxon>
        <taxon>Fungi</taxon>
        <taxon>Dikarya</taxon>
        <taxon>Ascomycota</taxon>
        <taxon>Pezizomycotina</taxon>
        <taxon>Dothideomycetes</taxon>
        <taxon>Pleosporomycetidae</taxon>
        <taxon>Pleosporales</taxon>
        <taxon>Pleosporales incertae sedis</taxon>
        <taxon>Aaosphaeria</taxon>
    </lineage>
</organism>
<dbReference type="GO" id="GO:0016042">
    <property type="term" value="P:lipid catabolic process"/>
    <property type="evidence" value="ECO:0007669"/>
    <property type="project" value="UniProtKB-KW"/>
</dbReference>
<feature type="non-terminal residue" evidence="5">
    <location>
        <position position="1"/>
    </location>
</feature>
<evidence type="ECO:0000256" key="3">
    <source>
        <dbReference type="ARBA" id="ARBA00022963"/>
    </source>
</evidence>
<keyword evidence="4" id="KW-0443">Lipid metabolism</keyword>
<evidence type="ECO:0000256" key="2">
    <source>
        <dbReference type="ARBA" id="ARBA00022801"/>
    </source>
</evidence>
<keyword evidence="2" id="KW-0378">Hydrolase</keyword>
<dbReference type="RefSeq" id="XP_033379317.1">
    <property type="nucleotide sequence ID" value="XM_033523026.1"/>
</dbReference>
<keyword evidence="3" id="KW-0442">Lipid degradation</keyword>
<dbReference type="PANTHER" id="PTHR10272">
    <property type="entry name" value="PLATELET-ACTIVATING FACTOR ACETYLHYDROLASE"/>
    <property type="match status" value="1"/>
</dbReference>
<name>A0A6A5XDA4_9PLEO</name>
<dbReference type="SUPFAM" id="SSF53474">
    <property type="entry name" value="alpha/beta-Hydrolases"/>
    <property type="match status" value="1"/>
</dbReference>
<dbReference type="PANTHER" id="PTHR10272:SF14">
    <property type="entry name" value="PAF ACETYLHYDROLASE FAMILY PROTEIN"/>
    <property type="match status" value="1"/>
</dbReference>
<gene>
    <name evidence="5" type="ORF">BU24DRAFT_330625</name>
</gene>
<evidence type="ECO:0000256" key="1">
    <source>
        <dbReference type="ARBA" id="ARBA00013201"/>
    </source>
</evidence>
<dbReference type="Pfam" id="PF03403">
    <property type="entry name" value="PAF-AH_p_II"/>
    <property type="match status" value="1"/>
</dbReference>
<dbReference type="Proteomes" id="UP000799778">
    <property type="component" value="Unassembled WGS sequence"/>
</dbReference>
<proteinExistence type="predicted"/>
<evidence type="ECO:0000256" key="4">
    <source>
        <dbReference type="ARBA" id="ARBA00023098"/>
    </source>
</evidence>
<dbReference type="InterPro" id="IPR029058">
    <property type="entry name" value="AB_hydrolase_fold"/>
</dbReference>
<dbReference type="OrthoDB" id="2363873at2759"/>
<keyword evidence="6" id="KW-1185">Reference proteome</keyword>
<dbReference type="EMBL" id="ML978075">
    <property type="protein sequence ID" value="KAF2010978.1"/>
    <property type="molecule type" value="Genomic_DNA"/>
</dbReference>
<dbReference type="EC" id="3.1.1.47" evidence="1"/>
<protein>
    <recommendedName>
        <fullName evidence="1">1-alkyl-2-acetylglycerophosphocholine esterase</fullName>
        <ecNumber evidence="1">3.1.1.47</ecNumber>
    </recommendedName>
</protein>
<dbReference type="AlphaFoldDB" id="A0A6A5XDA4"/>
<sequence>HIALYDNDRLDPYDFNTAQRAVMMTLHLPINATHCNDSCSFDYMPPETAKVANKQFFGNESAGIFESIHGEQCCGSNTTIDLSQYTPVIFEPDVGTSRHLYTAMAREIVSQGHPVIVIDHPSDSLVVEFSPTPDTHTVVHQTIKLSPYEPLRPWNTTVTEALTTRIADINFVLHELLTLRHLNDLFPSLTFTHPFSLTPSTPLGIIGHGLGGTVATYLSATDPRFTISINLSGASPPLTSPTTSQILFFGRTGTGSTTPFTRDHAPHWLTTWPLLRGKASELDMLNAGALQFSDLPLVAELA</sequence>
<reference evidence="5" key="1">
    <citation type="journal article" date="2020" name="Stud. Mycol.">
        <title>101 Dothideomycetes genomes: a test case for predicting lifestyles and emergence of pathogens.</title>
        <authorList>
            <person name="Haridas S."/>
            <person name="Albert R."/>
            <person name="Binder M."/>
            <person name="Bloem J."/>
            <person name="Labutti K."/>
            <person name="Salamov A."/>
            <person name="Andreopoulos B."/>
            <person name="Baker S."/>
            <person name="Barry K."/>
            <person name="Bills G."/>
            <person name="Bluhm B."/>
            <person name="Cannon C."/>
            <person name="Castanera R."/>
            <person name="Culley D."/>
            <person name="Daum C."/>
            <person name="Ezra D."/>
            <person name="Gonzalez J."/>
            <person name="Henrissat B."/>
            <person name="Kuo A."/>
            <person name="Liang C."/>
            <person name="Lipzen A."/>
            <person name="Lutzoni F."/>
            <person name="Magnuson J."/>
            <person name="Mondo S."/>
            <person name="Nolan M."/>
            <person name="Ohm R."/>
            <person name="Pangilinan J."/>
            <person name="Park H.-J."/>
            <person name="Ramirez L."/>
            <person name="Alfaro M."/>
            <person name="Sun H."/>
            <person name="Tritt A."/>
            <person name="Yoshinaga Y."/>
            <person name="Zwiers L.-H."/>
            <person name="Turgeon B."/>
            <person name="Goodwin S."/>
            <person name="Spatafora J."/>
            <person name="Crous P."/>
            <person name="Grigoriev I."/>
        </authorList>
    </citation>
    <scope>NUCLEOTIDE SEQUENCE</scope>
    <source>
        <strain evidence="5">CBS 175.79</strain>
    </source>
</reference>
<dbReference type="GeneID" id="54280423"/>
<dbReference type="GO" id="GO:0003847">
    <property type="term" value="F:1-alkyl-2-acetylglycerophosphocholine esterase activity"/>
    <property type="evidence" value="ECO:0007669"/>
    <property type="project" value="UniProtKB-EC"/>
</dbReference>